<dbReference type="GO" id="GO:0008324">
    <property type="term" value="F:monoatomic cation transmembrane transporter activity"/>
    <property type="evidence" value="ECO:0007669"/>
    <property type="project" value="InterPro"/>
</dbReference>
<dbReference type="GO" id="GO:0005886">
    <property type="term" value="C:plasma membrane"/>
    <property type="evidence" value="ECO:0007669"/>
    <property type="project" value="UniProtKB-SubCell"/>
</dbReference>
<evidence type="ECO:0000313" key="5">
    <source>
        <dbReference type="EMBL" id="ADB58173.1"/>
    </source>
</evidence>
<dbReference type="Pfam" id="PF02080">
    <property type="entry name" value="TrkA_C"/>
    <property type="match status" value="1"/>
</dbReference>
<evidence type="ECO:0000259" key="3">
    <source>
        <dbReference type="PROSITE" id="PS51201"/>
    </source>
</evidence>
<dbReference type="HOGENOM" id="CLU_050982_0_1_2"/>
<protein>
    <submittedName>
        <fullName evidence="5">TrkA-N domain protein</fullName>
    </submittedName>
</protein>
<dbReference type="PaxDb" id="572546-Arcpr_1115"/>
<evidence type="ECO:0000256" key="1">
    <source>
        <dbReference type="ARBA" id="ARBA00004651"/>
    </source>
</evidence>
<feature type="transmembrane region" description="Helical" evidence="2">
    <location>
        <begin position="7"/>
        <end position="29"/>
    </location>
</feature>
<feature type="transmembrane region" description="Helical" evidence="2">
    <location>
        <begin position="62"/>
        <end position="87"/>
    </location>
</feature>
<feature type="domain" description="RCK N-terminal" evidence="3">
    <location>
        <begin position="102"/>
        <end position="215"/>
    </location>
</feature>
<keyword evidence="6" id="KW-1185">Reference proteome</keyword>
<keyword evidence="2" id="KW-1133">Transmembrane helix</keyword>
<dbReference type="PROSITE" id="PS51202">
    <property type="entry name" value="RCK_C"/>
    <property type="match status" value="1"/>
</dbReference>
<dbReference type="PROSITE" id="PS51201">
    <property type="entry name" value="RCK_N"/>
    <property type="match status" value="1"/>
</dbReference>
<organism evidence="5 6">
    <name type="scientific">Archaeoglobus profundus (strain DSM 5631 / JCM 9629 / NBRC 100127 / Av18)</name>
    <dbReference type="NCBI Taxonomy" id="572546"/>
    <lineage>
        <taxon>Archaea</taxon>
        <taxon>Methanobacteriati</taxon>
        <taxon>Methanobacteriota</taxon>
        <taxon>Archaeoglobi</taxon>
        <taxon>Archaeoglobales</taxon>
        <taxon>Archaeoglobaceae</taxon>
        <taxon>Archaeoglobus</taxon>
    </lineage>
</organism>
<dbReference type="InterPro" id="IPR036721">
    <property type="entry name" value="RCK_C_sf"/>
</dbReference>
<dbReference type="eggNOG" id="arCOG01970">
    <property type="taxonomic scope" value="Archaea"/>
</dbReference>
<dbReference type="SUPFAM" id="SSF116726">
    <property type="entry name" value="TrkA C-terminal domain-like"/>
    <property type="match status" value="1"/>
</dbReference>
<dbReference type="Pfam" id="PF02254">
    <property type="entry name" value="TrkA_N"/>
    <property type="match status" value="1"/>
</dbReference>
<dbReference type="Proteomes" id="UP000001901">
    <property type="component" value="Chromosome"/>
</dbReference>
<evidence type="ECO:0000256" key="2">
    <source>
        <dbReference type="SAM" id="Phobius"/>
    </source>
</evidence>
<dbReference type="OrthoDB" id="43518at2157"/>
<dbReference type="EMBL" id="CP001857">
    <property type="protein sequence ID" value="ADB58173.1"/>
    <property type="molecule type" value="Genomic_DNA"/>
</dbReference>
<dbReference type="GO" id="GO:0006813">
    <property type="term" value="P:potassium ion transport"/>
    <property type="evidence" value="ECO:0007669"/>
    <property type="project" value="InterPro"/>
</dbReference>
<dbReference type="SUPFAM" id="SSF81324">
    <property type="entry name" value="Voltage-gated potassium channels"/>
    <property type="match status" value="1"/>
</dbReference>
<dbReference type="PANTHER" id="PTHR43833:SF9">
    <property type="entry name" value="POTASSIUM CHANNEL PROTEIN YUGO-RELATED"/>
    <property type="match status" value="1"/>
</dbReference>
<dbReference type="Gene3D" id="3.40.50.720">
    <property type="entry name" value="NAD(P)-binding Rossmann-like Domain"/>
    <property type="match status" value="1"/>
</dbReference>
<dbReference type="GeneID" id="8739794"/>
<accession>D2RDH9</accession>
<dbReference type="Pfam" id="PF07885">
    <property type="entry name" value="Ion_trans_2"/>
    <property type="match status" value="1"/>
</dbReference>
<dbReference type="eggNOG" id="arCOG01958">
    <property type="taxonomic scope" value="Archaea"/>
</dbReference>
<dbReference type="AlphaFoldDB" id="D2RDH9"/>
<keyword evidence="2" id="KW-0472">Membrane</keyword>
<dbReference type="InterPro" id="IPR003148">
    <property type="entry name" value="RCK_N"/>
</dbReference>
<sequence length="318" mass="35842">MKDIRSSIIQILLLLVGTIVAGTIAYHVVEGRDWFECLYMTVITITTTGYGEIWEMSIYGRIISMFLMFFGVGIFFYSISLITPILLEMRLRRWEKMLEKMRDHCIVCGYGLMGREIAKQLPKDRVVVVDIDVNKVELAREEGYVAVHGDATDDTTLEKVRVREAKSIICCMNDSNNAFAVITAKSLNPNITTVVVLRNPDAEKKVRRVGVDYLLSPYKDTAMKVYALMRKKASVEFVETIISGGEMLGLEKVVVDEKLAGKTLKELDLRRKTGCIVVAIVRGKNVIVPSAETMLEKGDIMFVIGTEESLKKFMEMLS</sequence>
<feature type="domain" description="RCK C-terminal" evidence="4">
    <location>
        <begin position="236"/>
        <end position="318"/>
    </location>
</feature>
<dbReference type="RefSeq" id="WP_012940509.1">
    <property type="nucleotide sequence ID" value="NC_013741.1"/>
</dbReference>
<dbReference type="InterPro" id="IPR036291">
    <property type="entry name" value="NAD(P)-bd_dom_sf"/>
</dbReference>
<dbReference type="PANTHER" id="PTHR43833">
    <property type="entry name" value="POTASSIUM CHANNEL PROTEIN 2-RELATED-RELATED"/>
    <property type="match status" value="1"/>
</dbReference>
<dbReference type="InterPro" id="IPR050721">
    <property type="entry name" value="Trk_Ktr_HKT_K-transport"/>
</dbReference>
<dbReference type="InterPro" id="IPR013099">
    <property type="entry name" value="K_chnl_dom"/>
</dbReference>
<comment type="subcellular location">
    <subcellularLocation>
        <location evidence="1">Cell membrane</location>
        <topology evidence="1">Multi-pass membrane protein</topology>
    </subcellularLocation>
</comment>
<name>D2RDH9_ARCPA</name>
<proteinExistence type="predicted"/>
<evidence type="ECO:0000259" key="4">
    <source>
        <dbReference type="PROSITE" id="PS51202"/>
    </source>
</evidence>
<dbReference type="InterPro" id="IPR006037">
    <property type="entry name" value="RCK_C"/>
</dbReference>
<dbReference type="KEGG" id="apo:Arcpr_1115"/>
<dbReference type="Gene3D" id="3.30.70.1450">
    <property type="entry name" value="Regulator of K+ conductance, C-terminal domain"/>
    <property type="match status" value="1"/>
</dbReference>
<gene>
    <name evidence="5" type="ordered locus">Arcpr_1115</name>
</gene>
<keyword evidence="2" id="KW-0812">Transmembrane</keyword>
<evidence type="ECO:0000313" key="6">
    <source>
        <dbReference type="Proteomes" id="UP000001901"/>
    </source>
</evidence>
<dbReference type="SUPFAM" id="SSF51735">
    <property type="entry name" value="NAD(P)-binding Rossmann-fold domains"/>
    <property type="match status" value="1"/>
</dbReference>
<reference evidence="5 6" key="1">
    <citation type="journal article" date="2010" name="Stand. Genomic Sci.">
        <title>Complete genome sequence of Archaeoglobus profundus type strain (AV18).</title>
        <authorList>
            <person name="von Jan M."/>
            <person name="Lapidus A."/>
            <person name="Del Rio T.G."/>
            <person name="Copeland A."/>
            <person name="Tice H."/>
            <person name="Cheng J.F."/>
            <person name="Lucas S."/>
            <person name="Chen F."/>
            <person name="Nolan M."/>
            <person name="Goodwin L."/>
            <person name="Han C."/>
            <person name="Pitluck S."/>
            <person name="Liolios K."/>
            <person name="Ivanova N."/>
            <person name="Mavromatis K."/>
            <person name="Ovchinnikova G."/>
            <person name="Chertkov O."/>
            <person name="Pati A."/>
            <person name="Chen A."/>
            <person name="Palaniappan K."/>
            <person name="Land M."/>
            <person name="Hauser L."/>
            <person name="Chang Y.J."/>
            <person name="Jeffries C.D."/>
            <person name="Saunders E."/>
            <person name="Brettin T."/>
            <person name="Detter J.C."/>
            <person name="Chain P."/>
            <person name="Eichinger K."/>
            <person name="Huber H."/>
            <person name="Spring S."/>
            <person name="Rohde M."/>
            <person name="Goker M."/>
            <person name="Wirth R."/>
            <person name="Woyke T."/>
            <person name="Bristow J."/>
            <person name="Eisen J.A."/>
            <person name="Markowitz V."/>
            <person name="Hugenholtz P."/>
            <person name="Kyrpides N.C."/>
            <person name="Klenk H.P."/>
        </authorList>
    </citation>
    <scope>NUCLEOTIDE SEQUENCE [LARGE SCALE GENOMIC DNA]</scope>
    <source>
        <strain evidence="6">DSM 5631 / JCM 9629 / NBRC 100127 / Av18</strain>
    </source>
</reference>
<dbReference type="Gene3D" id="1.10.287.70">
    <property type="match status" value="1"/>
</dbReference>
<dbReference type="STRING" id="572546.Arcpr_1115"/>